<protein>
    <submittedName>
        <fullName evidence="1">Uncharacterized protein</fullName>
    </submittedName>
</protein>
<evidence type="ECO:0000313" key="1">
    <source>
        <dbReference type="EMBL" id="OXR40232.1"/>
    </source>
</evidence>
<sequence>MAPLTLRVDDTTREELEALARTKGTNVSELLREQIGQLLGRDVKMRRGDVPASLTMTERLILSQQAKIMAALDPDEAEYHLRRSEVLDEGYAGEYGEVFGSIGPELTRTECQLLWDILDMFRVLGASIDKLSQEDRKVLEEDGHIDMLRFRGFDLADELEGRLLSYTRYLTRTERWEEIIPRLEEIGDKGDAHWRWLPCYRAMLETFQPIFAGRQKNRGYGRDALYLSLDELIEVAEVKLQ</sequence>
<dbReference type="InterPro" id="IPR023146">
    <property type="entry name" value="YfbU_alpha-helical_sf"/>
</dbReference>
<evidence type="ECO:0000313" key="2">
    <source>
        <dbReference type="Proteomes" id="UP000215506"/>
    </source>
</evidence>
<dbReference type="Pfam" id="PF03887">
    <property type="entry name" value="YfbU"/>
    <property type="match status" value="1"/>
</dbReference>
<dbReference type="CDD" id="cd21631">
    <property type="entry name" value="RHH_CopG_NikR-like"/>
    <property type="match status" value="1"/>
</dbReference>
<dbReference type="InterPro" id="IPR023145">
    <property type="entry name" value="YfbU_helix-hairpin_sf"/>
</dbReference>
<name>A0A231GUG6_9NOCA</name>
<comment type="caution">
    <text evidence="1">The sequence shown here is derived from an EMBL/GenBank/DDBJ whole genome shotgun (WGS) entry which is preliminary data.</text>
</comment>
<keyword evidence="2" id="KW-1185">Reference proteome</keyword>
<dbReference type="Gene3D" id="1.10.3190.10">
    <property type="entry name" value="yfbu gene product, domain 2"/>
    <property type="match status" value="1"/>
</dbReference>
<accession>A0A231GUG6</accession>
<reference evidence="1 2" key="1">
    <citation type="submission" date="2017-07" db="EMBL/GenBank/DDBJ databases">
        <title>First draft Genome Sequence of Nocardia cerradoensis isolated from human infection.</title>
        <authorList>
            <person name="Carrasco G."/>
        </authorList>
    </citation>
    <scope>NUCLEOTIDE SEQUENCE [LARGE SCALE GENOMIC DNA]</scope>
    <source>
        <strain evidence="1 2">CNM20130759</strain>
    </source>
</reference>
<dbReference type="Gene3D" id="1.10.287.680">
    <property type="entry name" value="Helix hairpin bin"/>
    <property type="match status" value="1"/>
</dbReference>
<dbReference type="Proteomes" id="UP000215506">
    <property type="component" value="Unassembled WGS sequence"/>
</dbReference>
<dbReference type="InterPro" id="IPR005587">
    <property type="entry name" value="UPF0304_YfbU"/>
</dbReference>
<proteinExistence type="predicted"/>
<dbReference type="EMBL" id="NGAF01000036">
    <property type="protein sequence ID" value="OXR40232.1"/>
    <property type="molecule type" value="Genomic_DNA"/>
</dbReference>
<dbReference type="AlphaFoldDB" id="A0A231GUG6"/>
<gene>
    <name evidence="1" type="ORF">B7C42_07657</name>
</gene>
<dbReference type="SUPFAM" id="SSF116960">
    <property type="entry name" value="YfbU-like"/>
    <property type="match status" value="1"/>
</dbReference>
<organism evidence="1 2">
    <name type="scientific">Nocardia cerradoensis</name>
    <dbReference type="NCBI Taxonomy" id="85688"/>
    <lineage>
        <taxon>Bacteria</taxon>
        <taxon>Bacillati</taxon>
        <taxon>Actinomycetota</taxon>
        <taxon>Actinomycetes</taxon>
        <taxon>Mycobacteriales</taxon>
        <taxon>Nocardiaceae</taxon>
        <taxon>Nocardia</taxon>
    </lineage>
</organism>